<dbReference type="EMBL" id="CP002869">
    <property type="protein sequence ID" value="AEI42790.1"/>
    <property type="molecule type" value="Genomic_DNA"/>
</dbReference>
<organism evidence="1 2">
    <name type="scientific">Paenibacillus mucilaginosus (strain KNP414)</name>
    <dbReference type="NCBI Taxonomy" id="1036673"/>
    <lineage>
        <taxon>Bacteria</taxon>
        <taxon>Bacillati</taxon>
        <taxon>Bacillota</taxon>
        <taxon>Bacilli</taxon>
        <taxon>Bacillales</taxon>
        <taxon>Paenibacillaceae</taxon>
        <taxon>Paenibacillus</taxon>
    </lineage>
</organism>
<dbReference type="Proteomes" id="UP000006620">
    <property type="component" value="Chromosome"/>
</dbReference>
<evidence type="ECO:0000313" key="1">
    <source>
        <dbReference type="EMBL" id="AEI42790.1"/>
    </source>
</evidence>
<accession>F8FHT3</accession>
<reference evidence="2" key="1">
    <citation type="submission" date="2011-06" db="EMBL/GenBank/DDBJ databases">
        <title>Complete genome sequence of Paenibacillus mucilaginosus KNP414.</title>
        <authorList>
            <person name="Wang J."/>
            <person name="Hu S."/>
            <person name="Hu X."/>
            <person name="Zhang B."/>
            <person name="Dong D."/>
            <person name="Zhang S."/>
            <person name="Zhao K."/>
            <person name="Wu D."/>
        </authorList>
    </citation>
    <scope>NUCLEOTIDE SEQUENCE [LARGE SCALE GENOMIC DNA]</scope>
    <source>
        <strain evidence="2">KNP414</strain>
    </source>
</reference>
<proteinExistence type="predicted"/>
<dbReference type="KEGG" id="pms:KNP414_04258"/>
<evidence type="ECO:0000313" key="2">
    <source>
        <dbReference type="Proteomes" id="UP000006620"/>
    </source>
</evidence>
<gene>
    <name evidence="1" type="ordered locus">KNP414_04258</name>
</gene>
<sequence length="38" mass="4573">MIQHIEDIRTDSGIKDFRFFHVMGDHKFLMYPKTAIYA</sequence>
<protein>
    <submittedName>
        <fullName evidence="1">Uncharacterized protein</fullName>
    </submittedName>
</protein>
<reference evidence="1 2" key="2">
    <citation type="journal article" date="2013" name="Genome Announc.">
        <title>Genome Sequence of Growth-Improving Paenibacillus mucilaginosus Strain KNP414.</title>
        <authorList>
            <person name="Lu J.J."/>
            <person name="Wang J.F."/>
            <person name="Hu X.F."/>
        </authorList>
    </citation>
    <scope>NUCLEOTIDE SEQUENCE [LARGE SCALE GENOMIC DNA]</scope>
    <source>
        <strain evidence="1 2">KNP414</strain>
    </source>
</reference>
<dbReference type="HOGENOM" id="CLU_3330972_0_0_9"/>
<name>F8FHT3_PAEMK</name>
<dbReference type="PATRIC" id="fig|1036673.3.peg.3926"/>
<dbReference type="AlphaFoldDB" id="F8FHT3"/>